<dbReference type="RefSeq" id="WP_091936530.1">
    <property type="nucleotide sequence ID" value="NZ_FNCY01000005.1"/>
</dbReference>
<gene>
    <name evidence="1" type="ORF">SAMN05660652_01709</name>
</gene>
<evidence type="ECO:0008006" key="3">
    <source>
        <dbReference type="Google" id="ProtNLM"/>
    </source>
</evidence>
<proteinExistence type="predicted"/>
<evidence type="ECO:0000313" key="2">
    <source>
        <dbReference type="Proteomes" id="UP000198607"/>
    </source>
</evidence>
<dbReference type="InterPro" id="IPR021229">
    <property type="entry name" value="DUF2800"/>
</dbReference>
<dbReference type="AlphaFoldDB" id="A0A1G8C9L1"/>
<organism evidence="1 2">
    <name type="scientific">Propionivibrio dicarboxylicus</name>
    <dbReference type="NCBI Taxonomy" id="83767"/>
    <lineage>
        <taxon>Bacteria</taxon>
        <taxon>Pseudomonadati</taxon>
        <taxon>Pseudomonadota</taxon>
        <taxon>Betaproteobacteria</taxon>
        <taxon>Rhodocyclales</taxon>
        <taxon>Rhodocyclaceae</taxon>
        <taxon>Propionivibrio</taxon>
    </lineage>
</organism>
<dbReference type="Pfam" id="PF10926">
    <property type="entry name" value="DUF2800"/>
    <property type="match status" value="2"/>
</dbReference>
<dbReference type="OrthoDB" id="9766061at2"/>
<dbReference type="EMBL" id="FNCY01000005">
    <property type="protein sequence ID" value="SDH41963.1"/>
    <property type="molecule type" value="Genomic_DNA"/>
</dbReference>
<protein>
    <recommendedName>
        <fullName evidence="3">DUF2800 domain-containing protein</fullName>
    </recommendedName>
</protein>
<sequence length="429" mass="47486">MASSKYADEGSIAHALAAMCLTEGQDAAAYIGRLIESEDYEHAKLSPSGAKKWMACAGSHRLEQEAEGEFEPRWFSMEVTESMAEHVQVYVDAVRQRMKEYELAGAVEVVLLVEQRLPIEHITGEEGATGTGDAVIIAVWADGTALVDVGDLKFGMGVEVSAVENPQLQIYGSGAVQEYGLLYDITRLRLTIYQPRIKREPSEWDITVEDLQKFEVKAKQAAFHAIQVVRVEHEGAVIHHLKAGDHCSQGFCKARATCPKLAQFVQEGVGADFEVLGAKDTDVMDFLAPSHQEEEVLSAKMQAVDLIEDWCRAVRAEVERRLLAGTSVPGYKLVQGKRGARAWINADEVETVFKSMRLKQEEMYDFKLISPTSAEKVLKDSPKRWNRVLPLITQKEGKPSVAPESDKRPALVIKPVEEDFDVIGDDLAG</sequence>
<keyword evidence="2" id="KW-1185">Reference proteome</keyword>
<name>A0A1G8C9L1_9RHOO</name>
<dbReference type="STRING" id="83767.SAMN05660652_01709"/>
<dbReference type="Proteomes" id="UP000198607">
    <property type="component" value="Unassembled WGS sequence"/>
</dbReference>
<accession>A0A1G8C9L1</accession>
<evidence type="ECO:0000313" key="1">
    <source>
        <dbReference type="EMBL" id="SDH41963.1"/>
    </source>
</evidence>
<reference evidence="1 2" key="1">
    <citation type="submission" date="2016-10" db="EMBL/GenBank/DDBJ databases">
        <authorList>
            <person name="de Groot N.N."/>
        </authorList>
    </citation>
    <scope>NUCLEOTIDE SEQUENCE [LARGE SCALE GENOMIC DNA]</scope>
    <source>
        <strain evidence="1 2">DSM 5885</strain>
    </source>
</reference>